<proteinExistence type="predicted"/>
<sequence length="280" mass="29835">MSDISDVLNVLTTQCASFVYPNGTGQPSVCGKTVRVYPGWPTSSSLDQDLQLGNVNVSIFPAGPEKNVTRYRPKQQVMSIVEATLSLTASGNVVTVGGAMPSPFTAHNLALLVNSMPFIYSAQATDTLTSIATGLATLLAAVYPGTTSSGPVITLPPNVLPLVARVGTSGLVTTEWERQQQRAQITVWAPEPTSRNLVSAAIKQAFSQIAFVTMPDGYGARVQAAGGSFSDSLEKAKTYRRDLFYEVEYATTVSEKIATVVATQVTFETQDGVPIITRTY</sequence>
<dbReference type="OrthoDB" id="259608at2"/>
<dbReference type="AlphaFoldDB" id="A0A1H1IIN6"/>
<protein>
    <submittedName>
        <fullName evidence="1">Uncharacterized protein</fullName>
    </submittedName>
</protein>
<accession>A0A1H1IIN6</accession>
<reference evidence="2" key="1">
    <citation type="submission" date="2016-10" db="EMBL/GenBank/DDBJ databases">
        <authorList>
            <person name="Varghese N."/>
        </authorList>
    </citation>
    <scope>NUCLEOTIDE SEQUENCE [LARGE SCALE GENOMIC DNA]</scope>
    <source>
        <strain evidence="2">GAS106B</strain>
    </source>
</reference>
<evidence type="ECO:0000313" key="2">
    <source>
        <dbReference type="Proteomes" id="UP000183487"/>
    </source>
</evidence>
<organism evidence="1 2">
    <name type="scientific">Paraburkholderia fungorum</name>
    <dbReference type="NCBI Taxonomy" id="134537"/>
    <lineage>
        <taxon>Bacteria</taxon>
        <taxon>Pseudomonadati</taxon>
        <taxon>Pseudomonadota</taxon>
        <taxon>Betaproteobacteria</taxon>
        <taxon>Burkholderiales</taxon>
        <taxon>Burkholderiaceae</taxon>
        <taxon>Paraburkholderia</taxon>
    </lineage>
</organism>
<dbReference type="RefSeq" id="WP_074770010.1">
    <property type="nucleotide sequence ID" value="NZ_FNKP01000002.1"/>
</dbReference>
<name>A0A1H1IIN6_9BURK</name>
<dbReference type="EMBL" id="FNKP01000002">
    <property type="protein sequence ID" value="SDR37625.1"/>
    <property type="molecule type" value="Genomic_DNA"/>
</dbReference>
<keyword evidence="2" id="KW-1185">Reference proteome</keyword>
<evidence type="ECO:0000313" key="1">
    <source>
        <dbReference type="EMBL" id="SDR37625.1"/>
    </source>
</evidence>
<gene>
    <name evidence="1" type="ORF">SAMN05443245_5246</name>
</gene>
<dbReference type="Proteomes" id="UP000183487">
    <property type="component" value="Unassembled WGS sequence"/>
</dbReference>